<evidence type="ECO:0000256" key="2">
    <source>
        <dbReference type="ARBA" id="ARBA00022617"/>
    </source>
</evidence>
<sequence>MNVNYGKTVMLDFFMKLYKALLLLGILSFANACVPDFLDLKKSKNDNNLLLLALALSQGSGWVWNLPPGFPTPTVPSENPMSQAKVDLGRFLFYDKKLSANESMSCSSCHFQNLAFSDGKATPSGITSEAHPRNAQHLSNAAYHPRLTWSNSLLKTLEQQARVPMFSLAPPELGLANEDYLGKLKSDSNYRKLFSAAFGNGDSAVTEQNVRFALASFQRTMISGYSPFDKANNGNRSAMSASATRGASVFNGEVAECFHCHGGFNFTDTTLHTKQTSEEFAYHNNGTHNNAFYDALPLNKQGLKEVTLVNSDQGKFRAPSLRNVGVTFPYMHDGSIMCDDSTNPGHPTGVASGATLETCARNALGKVIDQYTAGGAGTPKHTSIDTTLIRPFSLQPSEKADLINFLLALTDSEFLTDSKFSNPFP</sequence>
<feature type="domain" description="Cytochrome c" evidence="7">
    <location>
        <begin position="241"/>
        <end position="410"/>
    </location>
</feature>
<dbReference type="Pfam" id="PF03150">
    <property type="entry name" value="CCP_MauG"/>
    <property type="match status" value="1"/>
</dbReference>
<evidence type="ECO:0000313" key="8">
    <source>
        <dbReference type="EMBL" id="BDA80346.1"/>
    </source>
</evidence>
<accession>A0ABM7UMN3</accession>
<evidence type="ECO:0000256" key="6">
    <source>
        <dbReference type="PROSITE-ProRule" id="PRU00433"/>
    </source>
</evidence>
<name>A0ABM7UMN3_9LEPT</name>
<dbReference type="InterPro" id="IPR023929">
    <property type="entry name" value="MbnH-like"/>
</dbReference>
<dbReference type="InterPro" id="IPR009056">
    <property type="entry name" value="Cyt_c-like_dom"/>
</dbReference>
<evidence type="ECO:0000259" key="7">
    <source>
        <dbReference type="PROSITE" id="PS51007"/>
    </source>
</evidence>
<gene>
    <name evidence="8" type="primary">mauG_4</name>
    <name evidence="8" type="ORF">LPTSP3_g32760</name>
</gene>
<evidence type="ECO:0000256" key="3">
    <source>
        <dbReference type="ARBA" id="ARBA00022723"/>
    </source>
</evidence>
<dbReference type="PANTHER" id="PTHR30600:SF14">
    <property type="entry name" value="CYTOCHROME C PEROXIDASE"/>
    <property type="match status" value="1"/>
</dbReference>
<dbReference type="PROSITE" id="PS51007">
    <property type="entry name" value="CYTC"/>
    <property type="match status" value="1"/>
</dbReference>
<dbReference type="InterPro" id="IPR036909">
    <property type="entry name" value="Cyt_c-like_dom_sf"/>
</dbReference>
<keyword evidence="9" id="KW-1185">Reference proteome</keyword>
<dbReference type="InterPro" id="IPR004852">
    <property type="entry name" value="Di-haem_cyt_c_peroxidsae"/>
</dbReference>
<keyword evidence="2 6" id="KW-0349">Heme</keyword>
<dbReference type="NCBIfam" id="TIGR04039">
    <property type="entry name" value="MXAN_0977_Heme2"/>
    <property type="match status" value="1"/>
</dbReference>
<dbReference type="SUPFAM" id="SSF46626">
    <property type="entry name" value="Cytochrome c"/>
    <property type="match status" value="2"/>
</dbReference>
<evidence type="ECO:0000256" key="5">
    <source>
        <dbReference type="ARBA" id="ARBA00023004"/>
    </source>
</evidence>
<organism evidence="8 9">
    <name type="scientific">Leptospira kobayashii</name>
    <dbReference type="NCBI Taxonomy" id="1917830"/>
    <lineage>
        <taxon>Bacteria</taxon>
        <taxon>Pseudomonadati</taxon>
        <taxon>Spirochaetota</taxon>
        <taxon>Spirochaetia</taxon>
        <taxon>Leptospirales</taxon>
        <taxon>Leptospiraceae</taxon>
        <taxon>Leptospira</taxon>
    </lineage>
</organism>
<dbReference type="EMBL" id="AP025028">
    <property type="protein sequence ID" value="BDA80346.1"/>
    <property type="molecule type" value="Genomic_DNA"/>
</dbReference>
<comment type="subcellular location">
    <subcellularLocation>
        <location evidence="1">Cell envelope</location>
    </subcellularLocation>
</comment>
<reference evidence="8 9" key="1">
    <citation type="submission" date="2021-08" db="EMBL/GenBank/DDBJ databases">
        <title>Complete genome sequence of Leptospira kobayashii strain E30.</title>
        <authorList>
            <person name="Nakao R."/>
            <person name="Nakamura S."/>
            <person name="Masuzawa T."/>
            <person name="Koizumi N."/>
        </authorList>
    </citation>
    <scope>NUCLEOTIDE SEQUENCE [LARGE SCALE GENOMIC DNA]</scope>
    <source>
        <strain evidence="8 9">E30</strain>
    </source>
</reference>
<protein>
    <submittedName>
        <fullName evidence="8">Di-heme enzyme</fullName>
    </submittedName>
</protein>
<dbReference type="Proteomes" id="UP000245263">
    <property type="component" value="Chromosome 1"/>
</dbReference>
<proteinExistence type="predicted"/>
<evidence type="ECO:0000256" key="4">
    <source>
        <dbReference type="ARBA" id="ARBA00023002"/>
    </source>
</evidence>
<evidence type="ECO:0000256" key="1">
    <source>
        <dbReference type="ARBA" id="ARBA00004196"/>
    </source>
</evidence>
<dbReference type="InterPro" id="IPR051395">
    <property type="entry name" value="Cytochrome_c_Peroxidase/MauG"/>
</dbReference>
<dbReference type="PANTHER" id="PTHR30600">
    <property type="entry name" value="CYTOCHROME C PEROXIDASE-RELATED"/>
    <property type="match status" value="1"/>
</dbReference>
<keyword evidence="5 6" id="KW-0408">Iron</keyword>
<dbReference type="Gene3D" id="1.10.760.10">
    <property type="entry name" value="Cytochrome c-like domain"/>
    <property type="match status" value="2"/>
</dbReference>
<keyword evidence="3 6" id="KW-0479">Metal-binding</keyword>
<keyword evidence="4" id="KW-0560">Oxidoreductase</keyword>
<evidence type="ECO:0000313" key="9">
    <source>
        <dbReference type="Proteomes" id="UP000245263"/>
    </source>
</evidence>